<dbReference type="SMART" id="SM00490">
    <property type="entry name" value="HELICc"/>
    <property type="match status" value="1"/>
</dbReference>
<dbReference type="PROSITE" id="PS51192">
    <property type="entry name" value="HELICASE_ATP_BIND_1"/>
    <property type="match status" value="1"/>
</dbReference>
<dbReference type="InterPro" id="IPR018973">
    <property type="entry name" value="MZB"/>
</dbReference>
<dbReference type="PANTHER" id="PTHR47957:SF3">
    <property type="entry name" value="ATP-DEPENDENT HELICASE HRQ1"/>
    <property type="match status" value="1"/>
</dbReference>
<feature type="domain" description="Helicase C-terminal" evidence="4">
    <location>
        <begin position="272"/>
        <end position="432"/>
    </location>
</feature>
<dbReference type="Pfam" id="PF09369">
    <property type="entry name" value="MZB"/>
    <property type="match status" value="1"/>
</dbReference>
<dbReference type="EMBL" id="QSQN01000031">
    <property type="protein sequence ID" value="RGK37974.1"/>
    <property type="molecule type" value="Genomic_DNA"/>
</dbReference>
<dbReference type="Proteomes" id="UP000260793">
    <property type="component" value="Unassembled WGS sequence"/>
</dbReference>
<dbReference type="GO" id="GO:0003676">
    <property type="term" value="F:nucleic acid binding"/>
    <property type="evidence" value="ECO:0007669"/>
    <property type="project" value="InterPro"/>
</dbReference>
<gene>
    <name evidence="5" type="ORF">DXD17_10970</name>
</gene>
<reference evidence="5 6" key="1">
    <citation type="submission" date="2018-08" db="EMBL/GenBank/DDBJ databases">
        <title>A genome reference for cultivated species of the human gut microbiota.</title>
        <authorList>
            <person name="Zou Y."/>
            <person name="Xue W."/>
            <person name="Luo G."/>
        </authorList>
    </citation>
    <scope>NUCLEOTIDE SEQUENCE [LARGE SCALE GENOMIC DNA]</scope>
    <source>
        <strain evidence="5 6">TF11-7</strain>
    </source>
</reference>
<dbReference type="GO" id="GO:0006289">
    <property type="term" value="P:nucleotide-excision repair"/>
    <property type="evidence" value="ECO:0007669"/>
    <property type="project" value="TreeGrafter"/>
</dbReference>
<evidence type="ECO:0000256" key="1">
    <source>
        <dbReference type="ARBA" id="ARBA00022741"/>
    </source>
</evidence>
<evidence type="ECO:0000256" key="2">
    <source>
        <dbReference type="ARBA" id="ARBA00022840"/>
    </source>
</evidence>
<dbReference type="GO" id="GO:0005524">
    <property type="term" value="F:ATP binding"/>
    <property type="evidence" value="ECO:0007669"/>
    <property type="project" value="UniProtKB-KW"/>
</dbReference>
<evidence type="ECO:0000313" key="6">
    <source>
        <dbReference type="Proteomes" id="UP000260793"/>
    </source>
</evidence>
<dbReference type="SMART" id="SM00487">
    <property type="entry name" value="DEXDc"/>
    <property type="match status" value="1"/>
</dbReference>
<dbReference type="InterPro" id="IPR027417">
    <property type="entry name" value="P-loop_NTPase"/>
</dbReference>
<dbReference type="Gene3D" id="3.40.50.300">
    <property type="entry name" value="P-loop containing nucleotide triphosphate hydrolases"/>
    <property type="match status" value="2"/>
</dbReference>
<dbReference type="Pfam" id="PF00271">
    <property type="entry name" value="Helicase_C"/>
    <property type="match status" value="1"/>
</dbReference>
<proteinExistence type="predicted"/>
<dbReference type="PROSITE" id="PS51194">
    <property type="entry name" value="HELICASE_CTER"/>
    <property type="match status" value="1"/>
</dbReference>
<accession>A0A3E4LL18</accession>
<dbReference type="Pfam" id="PF00270">
    <property type="entry name" value="DEAD"/>
    <property type="match status" value="1"/>
</dbReference>
<name>A0A3E4LL18_9FIRM</name>
<dbReference type="InterPro" id="IPR001650">
    <property type="entry name" value="Helicase_C-like"/>
</dbReference>
<evidence type="ECO:0000313" key="5">
    <source>
        <dbReference type="EMBL" id="RGK37974.1"/>
    </source>
</evidence>
<protein>
    <submittedName>
        <fullName evidence="5">DUF1998 domain-containing protein</fullName>
    </submittedName>
</protein>
<keyword evidence="1" id="KW-0547">Nucleotide-binding</keyword>
<keyword evidence="2" id="KW-0067">ATP-binding</keyword>
<dbReference type="SUPFAM" id="SSF52540">
    <property type="entry name" value="P-loop containing nucleoside triphosphate hydrolases"/>
    <property type="match status" value="1"/>
</dbReference>
<organism evidence="5 6">
    <name type="scientific">[Ruminococcus] lactaris</name>
    <dbReference type="NCBI Taxonomy" id="46228"/>
    <lineage>
        <taxon>Bacteria</taxon>
        <taxon>Bacillati</taxon>
        <taxon>Bacillota</taxon>
        <taxon>Clostridia</taxon>
        <taxon>Lachnospirales</taxon>
        <taxon>Lachnospiraceae</taxon>
        <taxon>Mediterraneibacter</taxon>
    </lineage>
</organism>
<feature type="domain" description="Helicase ATP-binding" evidence="3">
    <location>
        <begin position="53"/>
        <end position="236"/>
    </location>
</feature>
<dbReference type="InterPro" id="IPR014001">
    <property type="entry name" value="Helicase_ATP-bd"/>
</dbReference>
<sequence length="910" mass="103384">MIKKENDSIVYEKVIPAHGAEYVSFPESMRPEIGDYLRSQGISRLYSHQAEMFVRAGEGESLVITTATASGKTLSFLLPVLQKILENPLTRAIFIYPTKALASDQYRVLAPVLEYFGEGRISAGVYDGDTMPAERSRVRKSANIILTNPEMLNAAFLPNHSKYGFDFIFANLKYIVIDELHSYRGAFGGHLANIFRRMKRICGYYHSDPQFLCSSATIANPVELAEKICGITPGLIERDGSPAPEKVYKILQPPEIKGANDKVYGRYSASSVAKELIPELVEKGEQFLVFTRSRRAVEVILKESRDRLEDAGFFGKKGQTDKIAGYRGGYTPLERREIERKMMAGELTGLICTNALELGIDIGKLDCTVLVGYPGTRASFWQQTGRAGRSGRRCVNYLILENQPFDQYIAISPDWLFEGRSENAIVDPDNLLIELAHIRAAAAEMPLSLDDVALFPDLGEIIPVLLNAQELKSLAGRFSWAGSAFPAGDYSLRNMDRTRYKLIVYPSMEHLRNVQEKRKGSLFNGKEITEMDESQAFHELHPGAVYLHDGEQYEVLKLDLVSRTALAVPFYGNYYTVPSGTEDTRILQTFQKETFKRIKKCFGDINVNEVISMYKKLQFHNHQNLGHVSLTRPLQKDYDTESTWIEIPENIVDTYQRLLVPDQRGELVLNNHFEGISYAIKNAAMMVTMTEKDDIGVILSNNALIPGAERGRKVSLFIYDKYEGGLGYAEKIYDLMEQIIYQAIEQVEHCPCKDGCPVCVGNYTLDKKTVLWGLKNFIEESESPVSISKQSELSEMNRPGIKKEYSFEMLEEKWDEFCEKLKRSGESGAAFLSMVKKVEVKEERLILQVENSFYEGWLQEWENLREVERLLRSYAICPADMKLEIQSETDWERVKKIRGKLNRRYGKDEI</sequence>
<dbReference type="RefSeq" id="WP_117688458.1">
    <property type="nucleotide sequence ID" value="NZ_DXNI01000069.1"/>
</dbReference>
<dbReference type="AlphaFoldDB" id="A0A3E4LL18"/>
<comment type="caution">
    <text evidence="5">The sequence shown here is derived from an EMBL/GenBank/DDBJ whole genome shotgun (WGS) entry which is preliminary data.</text>
</comment>
<dbReference type="CDD" id="cd17923">
    <property type="entry name" value="DEXHc_Hrq1-like"/>
    <property type="match status" value="1"/>
</dbReference>
<dbReference type="CDD" id="cd18797">
    <property type="entry name" value="SF2_C_Hrq"/>
    <property type="match status" value="1"/>
</dbReference>
<evidence type="ECO:0000259" key="3">
    <source>
        <dbReference type="PROSITE" id="PS51192"/>
    </source>
</evidence>
<dbReference type="InterPro" id="IPR011545">
    <property type="entry name" value="DEAD/DEAH_box_helicase_dom"/>
</dbReference>
<evidence type="ECO:0000259" key="4">
    <source>
        <dbReference type="PROSITE" id="PS51194"/>
    </source>
</evidence>
<dbReference type="GO" id="GO:0036297">
    <property type="term" value="P:interstrand cross-link repair"/>
    <property type="evidence" value="ECO:0007669"/>
    <property type="project" value="TreeGrafter"/>
</dbReference>
<dbReference type="PANTHER" id="PTHR47957">
    <property type="entry name" value="ATP-DEPENDENT HELICASE HRQ1"/>
    <property type="match status" value="1"/>
</dbReference>
<dbReference type="GO" id="GO:0043138">
    <property type="term" value="F:3'-5' DNA helicase activity"/>
    <property type="evidence" value="ECO:0007669"/>
    <property type="project" value="TreeGrafter"/>
</dbReference>